<keyword evidence="9" id="KW-0636">Prenylation</keyword>
<dbReference type="NCBIfam" id="TIGR00231">
    <property type="entry name" value="small_GTP"/>
    <property type="match status" value="1"/>
</dbReference>
<keyword evidence="4" id="KW-0378">Hydrolase</keyword>
<dbReference type="Gene3D" id="3.40.50.300">
    <property type="entry name" value="P-loop containing nucleotide triphosphate hydrolases"/>
    <property type="match status" value="1"/>
</dbReference>
<evidence type="ECO:0000313" key="16">
    <source>
        <dbReference type="Proteomes" id="UP000738325"/>
    </source>
</evidence>
<dbReference type="InterPro" id="IPR034098">
    <property type="entry name" value="Sm_G"/>
</dbReference>
<comment type="function">
    <text evidence="13">Plays a role in pre-mRNA splicing.</text>
</comment>
<comment type="catalytic activity">
    <reaction evidence="12">
        <text>GTP + H2O = GDP + phosphate + H(+)</text>
        <dbReference type="Rhea" id="RHEA:19669"/>
        <dbReference type="ChEBI" id="CHEBI:15377"/>
        <dbReference type="ChEBI" id="CHEBI:15378"/>
        <dbReference type="ChEBI" id="CHEBI:37565"/>
        <dbReference type="ChEBI" id="CHEBI:43474"/>
        <dbReference type="ChEBI" id="CHEBI:58189"/>
    </reaction>
    <physiologicalReaction direction="left-to-right" evidence="12">
        <dbReference type="Rhea" id="RHEA:19670"/>
    </physiologicalReaction>
</comment>
<reference evidence="15" key="1">
    <citation type="journal article" date="2020" name="Fungal Divers.">
        <title>Resolving the Mortierellaceae phylogeny through synthesis of multi-gene phylogenetics and phylogenomics.</title>
        <authorList>
            <person name="Vandepol N."/>
            <person name="Liber J."/>
            <person name="Desiro A."/>
            <person name="Na H."/>
            <person name="Kennedy M."/>
            <person name="Barry K."/>
            <person name="Grigoriev I.V."/>
            <person name="Miller A.N."/>
            <person name="O'Donnell K."/>
            <person name="Stajich J.E."/>
            <person name="Bonito G."/>
        </authorList>
    </citation>
    <scope>NUCLEOTIDE SEQUENCE</scope>
    <source>
        <strain evidence="15">REB-010B</strain>
    </source>
</reference>
<protein>
    <recommendedName>
        <fullName evidence="13">Small nuclear ribonucleoprotein G</fullName>
        <shortName evidence="13">snRNP-G</shortName>
    </recommendedName>
</protein>
<keyword evidence="13" id="KW-0687">Ribonucleoprotein</keyword>
<keyword evidence="16" id="KW-1185">Reference proteome</keyword>
<dbReference type="InterPro" id="IPR001163">
    <property type="entry name" value="Sm_dom_euk/arc"/>
</dbReference>
<organism evidence="15 16">
    <name type="scientific">Dissophora globulifera</name>
    <dbReference type="NCBI Taxonomy" id="979702"/>
    <lineage>
        <taxon>Eukaryota</taxon>
        <taxon>Fungi</taxon>
        <taxon>Fungi incertae sedis</taxon>
        <taxon>Mucoromycota</taxon>
        <taxon>Mortierellomycotina</taxon>
        <taxon>Mortierellomycetes</taxon>
        <taxon>Mortierellales</taxon>
        <taxon>Mortierellaceae</taxon>
        <taxon>Dissophora</taxon>
    </lineage>
</organism>
<dbReference type="AlphaFoldDB" id="A0A9P6UTI3"/>
<evidence type="ECO:0000256" key="13">
    <source>
        <dbReference type="RuleBase" id="RU365052"/>
    </source>
</evidence>
<dbReference type="Gene3D" id="2.30.30.100">
    <property type="match status" value="1"/>
</dbReference>
<comment type="similarity">
    <text evidence="13">Belongs to the snRNP Sm proteins family.</text>
</comment>
<dbReference type="InterPro" id="IPR027417">
    <property type="entry name" value="P-loop_NTPase"/>
</dbReference>
<dbReference type="GO" id="GO:0046872">
    <property type="term" value="F:metal ion binding"/>
    <property type="evidence" value="ECO:0007669"/>
    <property type="project" value="UniProtKB-KW"/>
</dbReference>
<dbReference type="PROSITE" id="PS52002">
    <property type="entry name" value="SM"/>
    <property type="match status" value="1"/>
</dbReference>
<dbReference type="SUPFAM" id="SSF52540">
    <property type="entry name" value="P-loop containing nucleoside triphosphate hydrolases"/>
    <property type="match status" value="1"/>
</dbReference>
<evidence type="ECO:0000256" key="6">
    <source>
        <dbReference type="ARBA" id="ARBA00023134"/>
    </source>
</evidence>
<dbReference type="InterPro" id="IPR001806">
    <property type="entry name" value="Small_GTPase"/>
</dbReference>
<keyword evidence="3" id="KW-0547">Nucleotide-binding</keyword>
<dbReference type="GO" id="GO:0012505">
    <property type="term" value="C:endomembrane system"/>
    <property type="evidence" value="ECO:0007669"/>
    <property type="project" value="UniProtKB-SubCell"/>
</dbReference>
<dbReference type="OrthoDB" id="5976022at2759"/>
<evidence type="ECO:0000259" key="14">
    <source>
        <dbReference type="PROSITE" id="PS52002"/>
    </source>
</evidence>
<dbReference type="EMBL" id="JAAAIP010000341">
    <property type="protein sequence ID" value="KAG0319037.1"/>
    <property type="molecule type" value="Genomic_DNA"/>
</dbReference>
<name>A0A9P6UTI3_9FUNG</name>
<evidence type="ECO:0000256" key="5">
    <source>
        <dbReference type="ARBA" id="ARBA00022842"/>
    </source>
</evidence>
<keyword evidence="6" id="KW-0342">GTP-binding</keyword>
<proteinExistence type="inferred from homology"/>
<keyword evidence="7" id="KW-0472">Membrane</keyword>
<dbReference type="GO" id="GO:0016020">
    <property type="term" value="C:membrane"/>
    <property type="evidence" value="ECO:0007669"/>
    <property type="project" value="InterPro"/>
</dbReference>
<dbReference type="GO" id="GO:0003924">
    <property type="term" value="F:GTPase activity"/>
    <property type="evidence" value="ECO:0007669"/>
    <property type="project" value="InterPro"/>
</dbReference>
<evidence type="ECO:0000256" key="4">
    <source>
        <dbReference type="ARBA" id="ARBA00022801"/>
    </source>
</evidence>
<evidence type="ECO:0000256" key="10">
    <source>
        <dbReference type="ARBA" id="ARBA00037969"/>
    </source>
</evidence>
<evidence type="ECO:0000256" key="9">
    <source>
        <dbReference type="ARBA" id="ARBA00023289"/>
    </source>
</evidence>
<evidence type="ECO:0000256" key="12">
    <source>
        <dbReference type="ARBA" id="ARBA00049117"/>
    </source>
</evidence>
<dbReference type="PROSITE" id="PS51421">
    <property type="entry name" value="RAS"/>
    <property type="match status" value="1"/>
</dbReference>
<comment type="similarity">
    <text evidence="10">Belongs to the small GTPase superfamily. Rheb family.</text>
</comment>
<dbReference type="SMART" id="SM00651">
    <property type="entry name" value="Sm"/>
    <property type="match status" value="1"/>
</dbReference>
<sequence length="227" mass="25480">MSSKAATPELKKYMDKRVFVQLNGARKVTGVLRGFDPFMNLVLDEAVEETNPAEKTSIGMVSSMVIQFVENVFVDSYFPTIERTFTKSLTYHGQQYEVEIIDTAGQDEFSIFNGKHALDVHGYVLVYSVTSKLSFDMIGVIRDKILNFTGTDWVPIVIVGNKTDLQGQRQVTREDGEDLAARWKCLSCETSAKTNNNIGKAFELMIAEIEKSTDQVPEEKQGECIIL</sequence>
<dbReference type="InterPro" id="IPR047575">
    <property type="entry name" value="Sm"/>
</dbReference>
<dbReference type="InterPro" id="IPR010920">
    <property type="entry name" value="LSM_dom_sf"/>
</dbReference>
<keyword evidence="2" id="KW-0479">Metal-binding</keyword>
<dbReference type="GO" id="GO:0005525">
    <property type="term" value="F:GTP binding"/>
    <property type="evidence" value="ECO:0007669"/>
    <property type="project" value="UniProtKB-KW"/>
</dbReference>
<dbReference type="SMART" id="SM00175">
    <property type="entry name" value="RAB"/>
    <property type="match status" value="1"/>
</dbReference>
<dbReference type="InterPro" id="IPR005225">
    <property type="entry name" value="Small_GTP-bd"/>
</dbReference>
<keyword evidence="13" id="KW-0508">mRNA splicing</keyword>
<keyword evidence="1" id="KW-0488">Methylation</keyword>
<evidence type="ECO:0000256" key="3">
    <source>
        <dbReference type="ARBA" id="ARBA00022741"/>
    </source>
</evidence>
<dbReference type="CDD" id="cd01719">
    <property type="entry name" value="Sm_G"/>
    <property type="match status" value="1"/>
</dbReference>
<dbReference type="GO" id="GO:0005681">
    <property type="term" value="C:spliceosomal complex"/>
    <property type="evidence" value="ECO:0007669"/>
    <property type="project" value="UniProtKB-KW"/>
</dbReference>
<feature type="domain" description="Sm" evidence="14">
    <location>
        <begin position="5"/>
        <end position="72"/>
    </location>
</feature>
<evidence type="ECO:0000256" key="2">
    <source>
        <dbReference type="ARBA" id="ARBA00022723"/>
    </source>
</evidence>
<accession>A0A9P6UTI3</accession>
<evidence type="ECO:0000256" key="1">
    <source>
        <dbReference type="ARBA" id="ARBA00022481"/>
    </source>
</evidence>
<dbReference type="FunFam" id="3.40.50.300:FF:000273">
    <property type="entry name" value="GTP-binding protein Rheb homolog"/>
    <property type="match status" value="1"/>
</dbReference>
<keyword evidence="13" id="KW-0694">RNA-binding</keyword>
<dbReference type="Proteomes" id="UP000738325">
    <property type="component" value="Unassembled WGS sequence"/>
</dbReference>
<keyword evidence="13" id="KW-0747">Spliceosome</keyword>
<gene>
    <name evidence="15" type="primary">RHB1_2</name>
    <name evidence="15" type="ORF">BGZ99_005329</name>
</gene>
<keyword evidence="13" id="KW-0539">Nucleus</keyword>
<dbReference type="Pfam" id="PF01423">
    <property type="entry name" value="LSM"/>
    <property type="match status" value="1"/>
</dbReference>
<comment type="subcellular location">
    <subcellularLocation>
        <location evidence="11">Endomembrane system</location>
        <topology evidence="11">Lipid-anchor</topology>
        <orientation evidence="11">Cytoplasmic side</orientation>
    </subcellularLocation>
    <subcellularLocation>
        <location evidence="13">Nucleus</location>
    </subcellularLocation>
</comment>
<dbReference type="SMART" id="SM00174">
    <property type="entry name" value="RHO"/>
    <property type="match status" value="1"/>
</dbReference>
<comment type="caution">
    <text evidence="15">The sequence shown here is derived from an EMBL/GenBank/DDBJ whole genome shotgun (WGS) entry which is preliminary data.</text>
</comment>
<dbReference type="PROSITE" id="PS51419">
    <property type="entry name" value="RAB"/>
    <property type="match status" value="1"/>
</dbReference>
<dbReference type="PRINTS" id="PR00449">
    <property type="entry name" value="RASTRNSFRMNG"/>
</dbReference>
<dbReference type="PANTHER" id="PTHR24070">
    <property type="entry name" value="RAS, DI-RAS, AND RHEB FAMILY MEMBERS OF SMALL GTPASE SUPERFAMILY"/>
    <property type="match status" value="1"/>
</dbReference>
<keyword evidence="5" id="KW-0460">Magnesium</keyword>
<evidence type="ECO:0000256" key="8">
    <source>
        <dbReference type="ARBA" id="ARBA00023288"/>
    </source>
</evidence>
<evidence type="ECO:0000313" key="15">
    <source>
        <dbReference type="EMBL" id="KAG0319037.1"/>
    </source>
</evidence>
<keyword evidence="13" id="KW-0507">mRNA processing</keyword>
<dbReference type="SUPFAM" id="SSF50182">
    <property type="entry name" value="Sm-like ribonucleoproteins"/>
    <property type="match status" value="1"/>
</dbReference>
<dbReference type="GO" id="GO:0003723">
    <property type="term" value="F:RNA binding"/>
    <property type="evidence" value="ECO:0007669"/>
    <property type="project" value="UniProtKB-UniRule"/>
</dbReference>
<dbReference type="InterPro" id="IPR020849">
    <property type="entry name" value="Small_GTPase_Ras-type"/>
</dbReference>
<dbReference type="Pfam" id="PF00071">
    <property type="entry name" value="Ras"/>
    <property type="match status" value="1"/>
</dbReference>
<dbReference type="GO" id="GO:0000387">
    <property type="term" value="P:spliceosomal snRNP assembly"/>
    <property type="evidence" value="ECO:0007669"/>
    <property type="project" value="UniProtKB-UniRule"/>
</dbReference>
<keyword evidence="8" id="KW-0449">Lipoprotein</keyword>
<evidence type="ECO:0000256" key="7">
    <source>
        <dbReference type="ARBA" id="ARBA00023136"/>
    </source>
</evidence>
<evidence type="ECO:0000256" key="11">
    <source>
        <dbReference type="ARBA" id="ARBA00046278"/>
    </source>
</evidence>
<dbReference type="SMART" id="SM00173">
    <property type="entry name" value="RAS"/>
    <property type="match status" value="1"/>
</dbReference>
<dbReference type="GO" id="GO:0007165">
    <property type="term" value="P:signal transduction"/>
    <property type="evidence" value="ECO:0007669"/>
    <property type="project" value="InterPro"/>
</dbReference>